<comment type="caution">
    <text evidence="3">The sequence shown here is derived from an EMBL/GenBank/DDBJ whole genome shotgun (WGS) entry which is preliminary data.</text>
</comment>
<feature type="compositionally biased region" description="Low complexity" evidence="1">
    <location>
        <begin position="19"/>
        <end position="30"/>
    </location>
</feature>
<sequence>MAPIMAHNRPRVRHAAEMTSQTQPSSQPTSLPRTLARLLLGAFLAFAGIGHLTFLRKEFQAQVPSWFPVDTDLVVLASGAVEITLGSALLLWARRRVTIGFVVAAFFIAVFPGNIAQYVEHKDAFGLDTDGKRLARLFGQPLLVAWALWSTGALRDRRR</sequence>
<feature type="region of interest" description="Disordered" evidence="1">
    <location>
        <begin position="1"/>
        <end position="30"/>
    </location>
</feature>
<gene>
    <name evidence="3" type="ORF">GCM10011584_29770</name>
</gene>
<evidence type="ECO:0000313" key="3">
    <source>
        <dbReference type="EMBL" id="GGO92719.1"/>
    </source>
</evidence>
<dbReference type="PANTHER" id="PTHR36974">
    <property type="entry name" value="MEMBRANE PROTEIN-RELATED"/>
    <property type="match status" value="1"/>
</dbReference>
<keyword evidence="2" id="KW-0812">Transmembrane</keyword>
<keyword evidence="2" id="KW-0472">Membrane</keyword>
<dbReference type="EMBL" id="BMNI01000009">
    <property type="protein sequence ID" value="GGO92719.1"/>
    <property type="molecule type" value="Genomic_DNA"/>
</dbReference>
<evidence type="ECO:0000313" key="4">
    <source>
        <dbReference type="Proteomes" id="UP000655410"/>
    </source>
</evidence>
<reference evidence="4" key="1">
    <citation type="journal article" date="2019" name="Int. J. Syst. Evol. Microbiol.">
        <title>The Global Catalogue of Microorganisms (GCM) 10K type strain sequencing project: providing services to taxonomists for standard genome sequencing and annotation.</title>
        <authorList>
            <consortium name="The Broad Institute Genomics Platform"/>
            <consortium name="The Broad Institute Genome Sequencing Center for Infectious Disease"/>
            <person name="Wu L."/>
            <person name="Ma J."/>
        </authorList>
    </citation>
    <scope>NUCLEOTIDE SEQUENCE [LARGE SCALE GENOMIC DNA]</scope>
    <source>
        <strain evidence="4">CGMCC 4.7371</strain>
    </source>
</reference>
<dbReference type="Proteomes" id="UP000655410">
    <property type="component" value="Unassembled WGS sequence"/>
</dbReference>
<dbReference type="PANTHER" id="PTHR36974:SF1">
    <property type="entry name" value="DOXX FAMILY MEMBRANE PROTEIN"/>
    <property type="match status" value="1"/>
</dbReference>
<keyword evidence="2" id="KW-1133">Transmembrane helix</keyword>
<feature type="transmembrane region" description="Helical" evidence="2">
    <location>
        <begin position="74"/>
        <end position="92"/>
    </location>
</feature>
<evidence type="ECO:0000256" key="2">
    <source>
        <dbReference type="SAM" id="Phobius"/>
    </source>
</evidence>
<organism evidence="3 4">
    <name type="scientific">Nocardioides phosphati</name>
    <dbReference type="NCBI Taxonomy" id="1867775"/>
    <lineage>
        <taxon>Bacteria</taxon>
        <taxon>Bacillati</taxon>
        <taxon>Actinomycetota</taxon>
        <taxon>Actinomycetes</taxon>
        <taxon>Propionibacteriales</taxon>
        <taxon>Nocardioidaceae</taxon>
        <taxon>Nocardioides</taxon>
    </lineage>
</organism>
<name>A0ABQ2NE07_9ACTN</name>
<feature type="transmembrane region" description="Helical" evidence="2">
    <location>
        <begin position="137"/>
        <end position="154"/>
    </location>
</feature>
<keyword evidence="4" id="KW-1185">Reference proteome</keyword>
<feature type="transmembrane region" description="Helical" evidence="2">
    <location>
        <begin position="35"/>
        <end position="54"/>
    </location>
</feature>
<proteinExistence type="predicted"/>
<feature type="transmembrane region" description="Helical" evidence="2">
    <location>
        <begin position="99"/>
        <end position="117"/>
    </location>
</feature>
<evidence type="ECO:0000256" key="1">
    <source>
        <dbReference type="SAM" id="MobiDB-lite"/>
    </source>
</evidence>
<accession>A0ABQ2NE07</accession>
<protein>
    <submittedName>
        <fullName evidence="3">Membrane protein</fullName>
    </submittedName>
</protein>